<dbReference type="PANTHER" id="PTHR31793:SF27">
    <property type="entry name" value="NOVEL THIOESTERASE SUPERFAMILY DOMAIN AND SAPOSIN A-TYPE DOMAIN CONTAINING PROTEIN (0610012H03RIK)"/>
    <property type="match status" value="1"/>
</dbReference>
<dbReference type="EMBL" id="JAVLVU010000001">
    <property type="protein sequence ID" value="MDT3404973.1"/>
    <property type="molecule type" value="Genomic_DNA"/>
</dbReference>
<dbReference type="PANTHER" id="PTHR31793">
    <property type="entry name" value="4-HYDROXYBENZOYL-COA THIOESTERASE FAMILY MEMBER"/>
    <property type="match status" value="1"/>
</dbReference>
<gene>
    <name evidence="3" type="ORF">QE417_004045</name>
</gene>
<evidence type="ECO:0000256" key="1">
    <source>
        <dbReference type="ARBA" id="ARBA00005953"/>
    </source>
</evidence>
<evidence type="ECO:0000256" key="2">
    <source>
        <dbReference type="ARBA" id="ARBA00022801"/>
    </source>
</evidence>
<dbReference type="RefSeq" id="WP_311952917.1">
    <property type="nucleotide sequence ID" value="NZ_JAVLVU010000001.1"/>
</dbReference>
<evidence type="ECO:0000313" key="4">
    <source>
        <dbReference type="Proteomes" id="UP001258315"/>
    </source>
</evidence>
<organism evidence="3 4">
    <name type="scientific">Mucilaginibacter terrae</name>
    <dbReference type="NCBI Taxonomy" id="1955052"/>
    <lineage>
        <taxon>Bacteria</taxon>
        <taxon>Pseudomonadati</taxon>
        <taxon>Bacteroidota</taxon>
        <taxon>Sphingobacteriia</taxon>
        <taxon>Sphingobacteriales</taxon>
        <taxon>Sphingobacteriaceae</taxon>
        <taxon>Mucilaginibacter</taxon>
    </lineage>
</organism>
<reference evidence="4" key="1">
    <citation type="submission" date="2023-07" db="EMBL/GenBank/DDBJ databases">
        <title>Functional and genomic diversity of the sorghum phyllosphere microbiome.</title>
        <authorList>
            <person name="Shade A."/>
        </authorList>
    </citation>
    <scope>NUCLEOTIDE SEQUENCE [LARGE SCALE GENOMIC DNA]</scope>
    <source>
        <strain evidence="4">SORGH_AS_0422</strain>
    </source>
</reference>
<dbReference type="CDD" id="cd00586">
    <property type="entry name" value="4HBT"/>
    <property type="match status" value="1"/>
</dbReference>
<comment type="similarity">
    <text evidence="1">Belongs to the 4-hydroxybenzoyl-CoA thioesterase family.</text>
</comment>
<protein>
    <submittedName>
        <fullName evidence="3">YbgC/YbaW family acyl-CoA thioester hydrolase</fullName>
    </submittedName>
</protein>
<dbReference type="Gene3D" id="3.10.129.10">
    <property type="entry name" value="Hotdog Thioesterase"/>
    <property type="match status" value="1"/>
</dbReference>
<keyword evidence="4" id="KW-1185">Reference proteome</keyword>
<dbReference type="Pfam" id="PF13279">
    <property type="entry name" value="4HBT_2"/>
    <property type="match status" value="1"/>
</dbReference>
<dbReference type="InterPro" id="IPR029069">
    <property type="entry name" value="HotDog_dom_sf"/>
</dbReference>
<dbReference type="SUPFAM" id="SSF54637">
    <property type="entry name" value="Thioesterase/thiol ester dehydrase-isomerase"/>
    <property type="match status" value="1"/>
</dbReference>
<proteinExistence type="inferred from homology"/>
<dbReference type="GO" id="GO:0016787">
    <property type="term" value="F:hydrolase activity"/>
    <property type="evidence" value="ECO:0007669"/>
    <property type="project" value="UniProtKB-KW"/>
</dbReference>
<name>A0ABU3GYW7_9SPHI</name>
<keyword evidence="2 3" id="KW-0378">Hydrolase</keyword>
<dbReference type="InterPro" id="IPR050563">
    <property type="entry name" value="4-hydroxybenzoyl-CoA_TE"/>
</dbReference>
<dbReference type="Proteomes" id="UP001258315">
    <property type="component" value="Unassembled WGS sequence"/>
</dbReference>
<accession>A0ABU3GYW7</accession>
<evidence type="ECO:0000313" key="3">
    <source>
        <dbReference type="EMBL" id="MDT3404973.1"/>
    </source>
</evidence>
<sequence length="139" mass="16223">MENPTYSTFETEHRVRPDDIDLFQHVHSSRYIDYVLAARYEQMEKFYGMAMEKFLERGFGWVVSSVQINYKRPLNLGDYFLVRTGIDSINERICRVAFTITNKATGKLCCDGWFDYVMIDIKTGRGAKIPEDVIAHYSV</sequence>
<comment type="caution">
    <text evidence="3">The sequence shown here is derived from an EMBL/GenBank/DDBJ whole genome shotgun (WGS) entry which is preliminary data.</text>
</comment>